<feature type="signal peptide" evidence="1">
    <location>
        <begin position="1"/>
        <end position="30"/>
    </location>
</feature>
<gene>
    <name evidence="3" type="ORF">L2W38_07950</name>
</gene>
<dbReference type="InterPro" id="IPR007210">
    <property type="entry name" value="ABC_Gly_betaine_transp_sub-bd"/>
</dbReference>
<organism evidence="3 4">
    <name type="scientific">Dethiosulfovibrio marinus</name>
    <dbReference type="NCBI Taxonomy" id="133532"/>
    <lineage>
        <taxon>Bacteria</taxon>
        <taxon>Thermotogati</taxon>
        <taxon>Synergistota</taxon>
        <taxon>Synergistia</taxon>
        <taxon>Synergistales</taxon>
        <taxon>Dethiosulfovibrionaceae</taxon>
        <taxon>Dethiosulfovibrio</taxon>
    </lineage>
</organism>
<proteinExistence type="predicted"/>
<evidence type="ECO:0000256" key="1">
    <source>
        <dbReference type="SAM" id="SignalP"/>
    </source>
</evidence>
<dbReference type="EMBL" id="JAKGUD010000007">
    <property type="protein sequence ID" value="MCF4142747.1"/>
    <property type="molecule type" value="Genomic_DNA"/>
</dbReference>
<comment type="caution">
    <text evidence="3">The sequence shown here is derived from an EMBL/GenBank/DDBJ whole genome shotgun (WGS) entry which is preliminary data.</text>
</comment>
<dbReference type="RefSeq" id="WP_236099469.1">
    <property type="nucleotide sequence ID" value="NZ_JAKGUD010000007.1"/>
</dbReference>
<evidence type="ECO:0000259" key="2">
    <source>
        <dbReference type="Pfam" id="PF04069"/>
    </source>
</evidence>
<sequence>MNFLSKSASKVLALGIFSLLLTIGASSVSAKEVTVGAKNFTEQYVVGEMMALLLENGGYDVSKKMGTGSSITRTALTSGQIDIYAEYTGTAWPLYLKHDEKVGDPKELYEKVKAEDLERNGIVWLDRSKINNTFALAIRKGDAEKLGTSISELTEYNNSHPEEVVFGIGSEFNERPDGIPGIIETYGIELTTGQRKLMDIGLTFEAINRGQIDVAMAYPTDGKLVKFDLLVLEDDKKFFPAYNLCVTVRKEFLDVNPDVVEILAPISELDNEIMQELNYKVDAVGLPADVVAREYLEEKGLI</sequence>
<dbReference type="Gene3D" id="3.40.190.10">
    <property type="entry name" value="Periplasmic binding protein-like II"/>
    <property type="match status" value="1"/>
</dbReference>
<keyword evidence="1" id="KW-0732">Signal</keyword>
<evidence type="ECO:0000313" key="4">
    <source>
        <dbReference type="Proteomes" id="UP001200430"/>
    </source>
</evidence>
<reference evidence="3 4" key="1">
    <citation type="submission" date="2022-01" db="EMBL/GenBank/DDBJ databases">
        <title>Dethiosulfovibrio faecalis sp. nov., a novel proteolytic, non-sulfur-reducing bacterium isolated from a marine aquaculture solid waste bioreactor.</title>
        <authorList>
            <person name="Grabowski S."/>
            <person name="Apolinario E."/>
            <person name="Schneider N."/>
            <person name="Marshall C.W."/>
            <person name="Sowers K.R."/>
        </authorList>
    </citation>
    <scope>NUCLEOTIDE SEQUENCE [LARGE SCALE GENOMIC DNA]</scope>
    <source>
        <strain evidence="3 4">DSM 12537</strain>
    </source>
</reference>
<name>A0ABS9ENI4_9BACT</name>
<feature type="chain" id="PRO_5045640786" evidence="1">
    <location>
        <begin position="31"/>
        <end position="302"/>
    </location>
</feature>
<keyword evidence="4" id="KW-1185">Reference proteome</keyword>
<dbReference type="SUPFAM" id="SSF53850">
    <property type="entry name" value="Periplasmic binding protein-like II"/>
    <property type="match status" value="1"/>
</dbReference>
<protein>
    <submittedName>
        <fullName evidence="3">Glycine/betaine ABC transporter substrate-binding protein</fullName>
    </submittedName>
</protein>
<evidence type="ECO:0000313" key="3">
    <source>
        <dbReference type="EMBL" id="MCF4142747.1"/>
    </source>
</evidence>
<feature type="domain" description="ABC-type glycine betaine transport system substrate-binding" evidence="2">
    <location>
        <begin position="31"/>
        <end position="298"/>
    </location>
</feature>
<dbReference type="Pfam" id="PF04069">
    <property type="entry name" value="OpuAC"/>
    <property type="match status" value="1"/>
</dbReference>
<dbReference type="Proteomes" id="UP001200430">
    <property type="component" value="Unassembled WGS sequence"/>
</dbReference>
<dbReference type="Gene3D" id="3.40.190.120">
    <property type="entry name" value="Osmoprotection protein (prox), domain 2"/>
    <property type="match status" value="1"/>
</dbReference>
<accession>A0ABS9ENI4</accession>